<dbReference type="RefSeq" id="WP_290000340.1">
    <property type="nucleotide sequence ID" value="NZ_JAUEPH010000004.1"/>
</dbReference>
<sequence length="554" mass="63971">MKQIVILAVFSFLTVDAVAQDVFRDFPLLSESSRRFSLESSDSSFPIRPGLRFGSDSLLSMDPFINLGIQGLETRILPIYAITRINTKRPYGWGDMLMIPNVGFQQYISTGINVTWKFFRLQVQPEFVWAQNGNHQGLGEDLSTRNYKDRYFTWGRGDFPERYAAKSYSKIWWGQSKLTANFGSFEAGFSTQNIWWGPGQWNSLTFSNNAPGFPHLTINTTKPAKTFIGDFEAQLFIGKASSSLQAPSQNDSLNSLYIERPLPDDKRYLNALMVSYQPKWVPNLTLGFARTFQVYDSIPRNSFFDWLPVFEPFQKERFFEDGNTVDFDGNGRDQQVVLFGDFRIPKAQMEIYFEYGKRDHALNWREFVLNPDHSRAFLFGFLKLFKVPEWDYKIQVRSEITHQQESINRIVRYSGLGGRNSWHEHAQARGFTNFGQGMGVGTGQGANVQMLEVGLVDGFDKLGLLFERVARDQGFYYRSYYEPSERKPWTDLSLGFLYDRKFGNLLLSSKLQIIHAKNYQWQLSPDSTPEFPKGENLTSVMAQASLIYFWNKRD</sequence>
<dbReference type="EMBL" id="JAUEPH010000004">
    <property type="protein sequence ID" value="MDN3204664.1"/>
    <property type="molecule type" value="Genomic_DNA"/>
</dbReference>
<proteinExistence type="predicted"/>
<accession>A0ABT7YDS6</accession>
<name>A0ABT7YDS6_9BACT</name>
<reference evidence="1" key="1">
    <citation type="submission" date="2023-06" db="EMBL/GenBank/DDBJ databases">
        <title>Robiginitalea aurantiacus sp. nov. and Algoriphagus sediminis sp. nov., isolated from coastal sediment.</title>
        <authorList>
            <person name="Zhou Z.Y."/>
            <person name="An J."/>
            <person name="Jia Y.W."/>
            <person name="Du Z.J."/>
        </authorList>
    </citation>
    <scope>NUCLEOTIDE SEQUENCE</scope>
    <source>
        <strain evidence="1">C2-7</strain>
    </source>
</reference>
<comment type="caution">
    <text evidence="1">The sequence shown here is derived from an EMBL/GenBank/DDBJ whole genome shotgun (WGS) entry which is preliminary data.</text>
</comment>
<dbReference type="Gene3D" id="2.40.160.130">
    <property type="entry name" value="Capsule assembly protein Wzi"/>
    <property type="match status" value="1"/>
</dbReference>
<organism evidence="1 2">
    <name type="scientific">Algoriphagus sediminis</name>
    <dbReference type="NCBI Taxonomy" id="3057113"/>
    <lineage>
        <taxon>Bacteria</taxon>
        <taxon>Pseudomonadati</taxon>
        <taxon>Bacteroidota</taxon>
        <taxon>Cytophagia</taxon>
        <taxon>Cytophagales</taxon>
        <taxon>Cyclobacteriaceae</taxon>
        <taxon>Algoriphagus</taxon>
    </lineage>
</organism>
<protein>
    <submittedName>
        <fullName evidence="1">Capsule assembly Wzi family protein</fullName>
    </submittedName>
</protein>
<dbReference type="InterPro" id="IPR038636">
    <property type="entry name" value="Wzi_sf"/>
</dbReference>
<dbReference type="Proteomes" id="UP001171916">
    <property type="component" value="Unassembled WGS sequence"/>
</dbReference>
<evidence type="ECO:0000313" key="2">
    <source>
        <dbReference type="Proteomes" id="UP001171916"/>
    </source>
</evidence>
<dbReference type="Pfam" id="PF14052">
    <property type="entry name" value="Caps_assemb_Wzi"/>
    <property type="match status" value="1"/>
</dbReference>
<keyword evidence="2" id="KW-1185">Reference proteome</keyword>
<gene>
    <name evidence="1" type="ORF">QVH07_10920</name>
</gene>
<evidence type="ECO:0000313" key="1">
    <source>
        <dbReference type="EMBL" id="MDN3204664.1"/>
    </source>
</evidence>
<dbReference type="InterPro" id="IPR026950">
    <property type="entry name" value="Caps_assemb_Wzi"/>
</dbReference>